<comment type="caution">
    <text evidence="2">The sequence shown here is derived from an EMBL/GenBank/DDBJ whole genome shotgun (WGS) entry which is preliminary data.</text>
</comment>
<name>A0A5B7GER9_PORTR</name>
<feature type="compositionally biased region" description="Low complexity" evidence="1">
    <location>
        <begin position="1"/>
        <end position="14"/>
    </location>
</feature>
<proteinExistence type="predicted"/>
<sequence>MSLRLRTTTSSPTRQQKEAPTEIISSGGGGSGRRGVARAPASQLPSSPRVGNTSSASCPTRHAMCETPPHASPKLPSTVGLSNSLGSAHHTAGGDGEIGGGGWERWVGWGGGGENALLAIIQEIHLSSTSWKTRGLRRLFTIRLRLVTLERSCVYDNPPALPLTWRFALIRLGT</sequence>
<reference evidence="2 3" key="1">
    <citation type="submission" date="2019-05" db="EMBL/GenBank/DDBJ databases">
        <title>Another draft genome of Portunus trituberculatus and its Hox gene families provides insights of decapod evolution.</title>
        <authorList>
            <person name="Jeong J.-H."/>
            <person name="Song I."/>
            <person name="Kim S."/>
            <person name="Choi T."/>
            <person name="Kim D."/>
            <person name="Ryu S."/>
            <person name="Kim W."/>
        </authorList>
    </citation>
    <scope>NUCLEOTIDE SEQUENCE [LARGE SCALE GENOMIC DNA]</scope>
    <source>
        <tissue evidence="2">Muscle</tissue>
    </source>
</reference>
<evidence type="ECO:0000313" key="2">
    <source>
        <dbReference type="EMBL" id="MPC57462.1"/>
    </source>
</evidence>
<gene>
    <name evidence="2" type="ORF">E2C01_051442</name>
</gene>
<dbReference type="AlphaFoldDB" id="A0A5B7GER9"/>
<dbReference type="Proteomes" id="UP000324222">
    <property type="component" value="Unassembled WGS sequence"/>
</dbReference>
<evidence type="ECO:0000313" key="3">
    <source>
        <dbReference type="Proteomes" id="UP000324222"/>
    </source>
</evidence>
<feature type="region of interest" description="Disordered" evidence="1">
    <location>
        <begin position="1"/>
        <end position="97"/>
    </location>
</feature>
<evidence type="ECO:0000256" key="1">
    <source>
        <dbReference type="SAM" id="MobiDB-lite"/>
    </source>
</evidence>
<protein>
    <submittedName>
        <fullName evidence="2">Uncharacterized protein</fullName>
    </submittedName>
</protein>
<keyword evidence="3" id="KW-1185">Reference proteome</keyword>
<accession>A0A5B7GER9</accession>
<dbReference type="EMBL" id="VSRR010014803">
    <property type="protein sequence ID" value="MPC57462.1"/>
    <property type="molecule type" value="Genomic_DNA"/>
</dbReference>
<feature type="compositionally biased region" description="Polar residues" evidence="1">
    <location>
        <begin position="43"/>
        <end position="58"/>
    </location>
</feature>
<organism evidence="2 3">
    <name type="scientific">Portunus trituberculatus</name>
    <name type="common">Swimming crab</name>
    <name type="synonym">Neptunus trituberculatus</name>
    <dbReference type="NCBI Taxonomy" id="210409"/>
    <lineage>
        <taxon>Eukaryota</taxon>
        <taxon>Metazoa</taxon>
        <taxon>Ecdysozoa</taxon>
        <taxon>Arthropoda</taxon>
        <taxon>Crustacea</taxon>
        <taxon>Multicrustacea</taxon>
        <taxon>Malacostraca</taxon>
        <taxon>Eumalacostraca</taxon>
        <taxon>Eucarida</taxon>
        <taxon>Decapoda</taxon>
        <taxon>Pleocyemata</taxon>
        <taxon>Brachyura</taxon>
        <taxon>Eubrachyura</taxon>
        <taxon>Portunoidea</taxon>
        <taxon>Portunidae</taxon>
        <taxon>Portuninae</taxon>
        <taxon>Portunus</taxon>
    </lineage>
</organism>